<dbReference type="Proteomes" id="UP001156870">
    <property type="component" value="Unassembled WGS sequence"/>
</dbReference>
<dbReference type="InterPro" id="IPR044668">
    <property type="entry name" value="PuuD-like"/>
</dbReference>
<dbReference type="CDD" id="cd01745">
    <property type="entry name" value="GATase1_2"/>
    <property type="match status" value="1"/>
</dbReference>
<dbReference type="InterPro" id="IPR029062">
    <property type="entry name" value="Class_I_gatase-like"/>
</dbReference>
<reference evidence="1 2" key="1">
    <citation type="journal article" date="2014" name="Int. J. Syst. Evol. Microbiol.">
        <title>Complete genome sequence of Corynebacterium casei LMG S-19264T (=DSM 44701T), isolated from a smear-ripened cheese.</title>
        <authorList>
            <consortium name="US DOE Joint Genome Institute (JGI-PGF)"/>
            <person name="Walter F."/>
            <person name="Albersmeier A."/>
            <person name="Kalinowski J."/>
            <person name="Ruckert C."/>
        </authorList>
    </citation>
    <scope>NUCLEOTIDE SEQUENCE [LARGE SCALE GENOMIC DNA]</scope>
    <source>
        <strain evidence="1 2">NBRC 110095</strain>
    </source>
</reference>
<accession>A0AA37T1A9</accession>
<proteinExistence type="predicted"/>
<protein>
    <recommendedName>
        <fullName evidence="3">Gamma-glutamyl-gamma-aminobutyrate hydrolase family protein</fullName>
    </recommendedName>
</protein>
<dbReference type="InterPro" id="IPR011697">
    <property type="entry name" value="Peptidase_C26"/>
</dbReference>
<evidence type="ECO:0000313" key="1">
    <source>
        <dbReference type="EMBL" id="GLS25110.1"/>
    </source>
</evidence>
<dbReference type="SUPFAM" id="SSF52317">
    <property type="entry name" value="Class I glutamine amidotransferase-like"/>
    <property type="match status" value="1"/>
</dbReference>
<dbReference type="PANTHER" id="PTHR43235:SF1">
    <property type="entry name" value="GLUTAMINE AMIDOTRANSFERASE PB2B2.05-RELATED"/>
    <property type="match status" value="1"/>
</dbReference>
<dbReference type="Pfam" id="PF07722">
    <property type="entry name" value="Peptidase_C26"/>
    <property type="match status" value="1"/>
</dbReference>
<evidence type="ECO:0000313" key="2">
    <source>
        <dbReference type="Proteomes" id="UP001156870"/>
    </source>
</evidence>
<keyword evidence="2" id="KW-1185">Reference proteome</keyword>
<dbReference type="Gene3D" id="3.40.50.880">
    <property type="match status" value="1"/>
</dbReference>
<dbReference type="AlphaFoldDB" id="A0AA37T1A9"/>
<dbReference type="PANTHER" id="PTHR43235">
    <property type="entry name" value="GLUTAMINE AMIDOTRANSFERASE PB2B2.05-RELATED"/>
    <property type="match status" value="1"/>
</dbReference>
<gene>
    <name evidence="1" type="ORF">GCM10007877_08240</name>
</gene>
<comment type="caution">
    <text evidence="1">The sequence shown here is derived from an EMBL/GenBank/DDBJ whole genome shotgun (WGS) entry which is preliminary data.</text>
</comment>
<dbReference type="PROSITE" id="PS51273">
    <property type="entry name" value="GATASE_TYPE_1"/>
    <property type="match status" value="1"/>
</dbReference>
<name>A0AA37T1A9_9GAMM</name>
<organism evidence="1 2">
    <name type="scientific">Marinibactrum halimedae</name>
    <dbReference type="NCBI Taxonomy" id="1444977"/>
    <lineage>
        <taxon>Bacteria</taxon>
        <taxon>Pseudomonadati</taxon>
        <taxon>Pseudomonadota</taxon>
        <taxon>Gammaproteobacteria</taxon>
        <taxon>Cellvibrionales</taxon>
        <taxon>Cellvibrionaceae</taxon>
        <taxon>Marinibactrum</taxon>
    </lineage>
</organism>
<dbReference type="GO" id="GO:0005829">
    <property type="term" value="C:cytosol"/>
    <property type="evidence" value="ECO:0007669"/>
    <property type="project" value="TreeGrafter"/>
</dbReference>
<dbReference type="RefSeq" id="WP_232592770.1">
    <property type="nucleotide sequence ID" value="NZ_BSPD01000021.1"/>
</dbReference>
<dbReference type="EMBL" id="BSPD01000021">
    <property type="protein sequence ID" value="GLS25110.1"/>
    <property type="molecule type" value="Genomic_DNA"/>
</dbReference>
<evidence type="ECO:0008006" key="3">
    <source>
        <dbReference type="Google" id="ProtNLM"/>
    </source>
</evidence>
<sequence length="238" mass="26769">MNKVRPLVIVTGAYRRWRFGWWATRFMLWMVGLRGVYLTPVSKEIPPGVKGIIIGGGDDIEPEHYGMTGDAGAKYDPERDNLEMSMVRMAIACDIPILGICRGAQLINVVLGGSLYTDIRLKRRMTPNRNSLFPIKLASLIKGTKINRLINKKAVKVNSLHNQAIDRLAKGLCIAAQDKDDFIQAVESQDKNRCILGVQWHPEYMPYHSAQRRLFHGFAKAVFCSNNTLDCTPVEQAL</sequence>
<dbReference type="GO" id="GO:0016811">
    <property type="term" value="F:hydrolase activity, acting on carbon-nitrogen (but not peptide) bonds, in linear amides"/>
    <property type="evidence" value="ECO:0007669"/>
    <property type="project" value="InterPro"/>
</dbReference>